<evidence type="ECO:0000313" key="2">
    <source>
        <dbReference type="Proteomes" id="UP001331561"/>
    </source>
</evidence>
<dbReference type="EMBL" id="JAYXHS010000001">
    <property type="protein sequence ID" value="MEC5384204.1"/>
    <property type="molecule type" value="Genomic_DNA"/>
</dbReference>
<organism evidence="1 2">
    <name type="scientific">Uliginosibacterium silvisoli</name>
    <dbReference type="NCBI Taxonomy" id="3114758"/>
    <lineage>
        <taxon>Bacteria</taxon>
        <taxon>Pseudomonadati</taxon>
        <taxon>Pseudomonadota</taxon>
        <taxon>Betaproteobacteria</taxon>
        <taxon>Rhodocyclales</taxon>
        <taxon>Zoogloeaceae</taxon>
        <taxon>Uliginosibacterium</taxon>
    </lineage>
</organism>
<dbReference type="Proteomes" id="UP001331561">
    <property type="component" value="Unassembled WGS sequence"/>
</dbReference>
<evidence type="ECO:0000313" key="1">
    <source>
        <dbReference type="EMBL" id="MEC5384204.1"/>
    </source>
</evidence>
<accession>A0ABU6JXA9</accession>
<protein>
    <submittedName>
        <fullName evidence="1">Uncharacterized protein</fullName>
    </submittedName>
</protein>
<reference evidence="1 2" key="1">
    <citation type="submission" date="2024-01" db="EMBL/GenBank/DDBJ databases">
        <title>Uliginosibacterium soil sp. nov.</title>
        <authorList>
            <person name="Lv Y."/>
        </authorList>
    </citation>
    <scope>NUCLEOTIDE SEQUENCE [LARGE SCALE GENOMIC DNA]</scope>
    <source>
        <strain evidence="1 2">H3</strain>
    </source>
</reference>
<name>A0ABU6JXA9_9RHOO</name>
<dbReference type="RefSeq" id="WP_327597187.1">
    <property type="nucleotide sequence ID" value="NZ_JAYXHS010000001.1"/>
</dbReference>
<proteinExistence type="predicted"/>
<gene>
    <name evidence="1" type="ORF">VVD49_00645</name>
</gene>
<comment type="caution">
    <text evidence="1">The sequence shown here is derived from an EMBL/GenBank/DDBJ whole genome shotgun (WGS) entry which is preliminary data.</text>
</comment>
<keyword evidence="2" id="KW-1185">Reference proteome</keyword>
<sequence>MKVKAPKPRNLVHLALLRTKRNVAHGKSLKQQRANGRIALRRKLRDEGVFVECAAAAH</sequence>